<sequence length="107" mass="11858">MRQQLGCVHGGRSRSGRTELSETCPPVHLSPRPGQASLAGWAEPRDLAGQWLRCSINNSPAWSPCSLWKLVENENLRTLRRTVPGVGHLVLPTLHRCLSNSTGRPWL</sequence>
<proteinExistence type="predicted"/>
<organism evidence="2 3">
    <name type="scientific">Marmota monax</name>
    <name type="common">Woodchuck</name>
    <dbReference type="NCBI Taxonomy" id="9995"/>
    <lineage>
        <taxon>Eukaryota</taxon>
        <taxon>Metazoa</taxon>
        <taxon>Chordata</taxon>
        <taxon>Craniata</taxon>
        <taxon>Vertebrata</taxon>
        <taxon>Euteleostomi</taxon>
        <taxon>Mammalia</taxon>
        <taxon>Eutheria</taxon>
        <taxon>Euarchontoglires</taxon>
        <taxon>Glires</taxon>
        <taxon>Rodentia</taxon>
        <taxon>Sciuromorpha</taxon>
        <taxon>Sciuridae</taxon>
        <taxon>Xerinae</taxon>
        <taxon>Marmotini</taxon>
        <taxon>Marmota</taxon>
    </lineage>
</organism>
<reference evidence="2" key="1">
    <citation type="submission" date="2019-04" db="EMBL/GenBank/DDBJ databases">
        <authorList>
            <person name="Alioto T."/>
            <person name="Alioto T."/>
        </authorList>
    </citation>
    <scope>NUCLEOTIDE SEQUENCE [LARGE SCALE GENOMIC DNA]</scope>
</reference>
<evidence type="ECO:0000313" key="2">
    <source>
        <dbReference type="EMBL" id="VTJ88241.1"/>
    </source>
</evidence>
<comment type="caution">
    <text evidence="2">The sequence shown here is derived from an EMBL/GenBank/DDBJ whole genome shotgun (WGS) entry which is preliminary data.</text>
</comment>
<evidence type="ECO:0000313" key="3">
    <source>
        <dbReference type="Proteomes" id="UP000335636"/>
    </source>
</evidence>
<evidence type="ECO:0000256" key="1">
    <source>
        <dbReference type="SAM" id="MobiDB-lite"/>
    </source>
</evidence>
<feature type="region of interest" description="Disordered" evidence="1">
    <location>
        <begin position="1"/>
        <end position="36"/>
    </location>
</feature>
<gene>
    <name evidence="2" type="ORF">MONAX_5E006235</name>
</gene>
<name>A0A5E4D535_MARMO</name>
<dbReference type="Proteomes" id="UP000335636">
    <property type="component" value="Unassembled WGS sequence"/>
</dbReference>
<dbReference type="AlphaFoldDB" id="A0A5E4D535"/>
<protein>
    <submittedName>
        <fullName evidence="2">Uncharacterized protein</fullName>
    </submittedName>
</protein>
<dbReference type="EMBL" id="CABDUW010002882">
    <property type="protein sequence ID" value="VTJ88241.1"/>
    <property type="molecule type" value="Genomic_DNA"/>
</dbReference>
<accession>A0A5E4D535</accession>
<keyword evidence="3" id="KW-1185">Reference proteome</keyword>